<dbReference type="RefSeq" id="WP_181752356.1">
    <property type="nucleotide sequence ID" value="NZ_JACEIQ010000012.1"/>
</dbReference>
<organism evidence="1 2">
    <name type="scientific">Paenactinomyces guangxiensis</name>
    <dbReference type="NCBI Taxonomy" id="1490290"/>
    <lineage>
        <taxon>Bacteria</taxon>
        <taxon>Bacillati</taxon>
        <taxon>Bacillota</taxon>
        <taxon>Bacilli</taxon>
        <taxon>Bacillales</taxon>
        <taxon>Thermoactinomycetaceae</taxon>
        <taxon>Paenactinomyces</taxon>
    </lineage>
</organism>
<dbReference type="Proteomes" id="UP000535491">
    <property type="component" value="Unassembled WGS sequence"/>
</dbReference>
<protein>
    <submittedName>
        <fullName evidence="1">Uncharacterized protein</fullName>
    </submittedName>
</protein>
<evidence type="ECO:0000313" key="1">
    <source>
        <dbReference type="EMBL" id="MBA4495113.1"/>
    </source>
</evidence>
<comment type="caution">
    <text evidence="1">The sequence shown here is derived from an EMBL/GenBank/DDBJ whole genome shotgun (WGS) entry which is preliminary data.</text>
</comment>
<gene>
    <name evidence="1" type="ORF">H1191_12425</name>
</gene>
<dbReference type="EMBL" id="JACEIQ010000012">
    <property type="protein sequence ID" value="MBA4495113.1"/>
    <property type="molecule type" value="Genomic_DNA"/>
</dbReference>
<dbReference type="AlphaFoldDB" id="A0A7W1WS86"/>
<accession>A0A7W1WS86</accession>
<proteinExistence type="predicted"/>
<evidence type="ECO:0000313" key="2">
    <source>
        <dbReference type="Proteomes" id="UP000535491"/>
    </source>
</evidence>
<reference evidence="1 2" key="1">
    <citation type="submission" date="2020-07" db="EMBL/GenBank/DDBJ databases">
        <authorList>
            <person name="Feng H."/>
        </authorList>
    </citation>
    <scope>NUCLEOTIDE SEQUENCE [LARGE SCALE GENOMIC DNA]</scope>
    <source>
        <strain evidence="2">s-10</strain>
    </source>
</reference>
<name>A0A7W1WS86_9BACL</name>
<sequence>MKVNIYILFNKATEKFLTRGFNQSLYVFRTRGRAEGFIKAQRYDPEKVVIVELSGEVKGVGGNGT</sequence>
<keyword evidence="2" id="KW-1185">Reference proteome</keyword>